<dbReference type="PANTHER" id="PTHR11228:SF7">
    <property type="entry name" value="PQQA PEPTIDE CYCLASE"/>
    <property type="match status" value="1"/>
</dbReference>
<dbReference type="PANTHER" id="PTHR11228">
    <property type="entry name" value="RADICAL SAM DOMAIN PROTEIN"/>
    <property type="match status" value="1"/>
</dbReference>
<feature type="region of interest" description="Disordered" evidence="6">
    <location>
        <begin position="1"/>
        <end position="40"/>
    </location>
</feature>
<reference evidence="8 9" key="1">
    <citation type="submission" date="2022-08" db="EMBL/GenBank/DDBJ databases">
        <title>Polyphasic taxonomy analysis of Qipengyuania sp.RS5-5.</title>
        <authorList>
            <person name="Xamxidin M."/>
            <person name="Wu M."/>
        </authorList>
    </citation>
    <scope>NUCLEOTIDE SEQUENCE [LARGE SCALE GENOMIC DNA]</scope>
    <source>
        <strain evidence="8 9">RS5-5</strain>
    </source>
</reference>
<keyword evidence="4" id="KW-0408">Iron</keyword>
<evidence type="ECO:0000256" key="5">
    <source>
        <dbReference type="ARBA" id="ARBA00023014"/>
    </source>
</evidence>
<evidence type="ECO:0000259" key="7">
    <source>
        <dbReference type="Pfam" id="PF04055"/>
    </source>
</evidence>
<evidence type="ECO:0000256" key="6">
    <source>
        <dbReference type="SAM" id="MobiDB-lite"/>
    </source>
</evidence>
<evidence type="ECO:0000256" key="1">
    <source>
        <dbReference type="ARBA" id="ARBA00001966"/>
    </source>
</evidence>
<feature type="domain" description="Radical SAM core" evidence="7">
    <location>
        <begin position="56"/>
        <end position="211"/>
    </location>
</feature>
<comment type="caution">
    <text evidence="8">The sequence shown here is derived from an EMBL/GenBank/DDBJ whole genome shotgun (WGS) entry which is preliminary data.</text>
</comment>
<dbReference type="SFLD" id="SFLDS00029">
    <property type="entry name" value="Radical_SAM"/>
    <property type="match status" value="1"/>
</dbReference>
<keyword evidence="3" id="KW-0479">Metal-binding</keyword>
<keyword evidence="2" id="KW-0949">S-adenosyl-L-methionine</keyword>
<name>A0ABT1XRA2_9SPHN</name>
<dbReference type="InterPro" id="IPR050377">
    <property type="entry name" value="Radical_SAM_PqqE_MftC-like"/>
</dbReference>
<evidence type="ECO:0000313" key="8">
    <source>
        <dbReference type="EMBL" id="MCR2834188.1"/>
    </source>
</evidence>
<keyword evidence="9" id="KW-1185">Reference proteome</keyword>
<dbReference type="Gene3D" id="3.20.20.70">
    <property type="entry name" value="Aldolase class I"/>
    <property type="match status" value="1"/>
</dbReference>
<dbReference type="Pfam" id="PF04055">
    <property type="entry name" value="Radical_SAM"/>
    <property type="match status" value="1"/>
</dbReference>
<dbReference type="InterPro" id="IPR007197">
    <property type="entry name" value="rSAM"/>
</dbReference>
<organism evidence="8 9">
    <name type="scientific">Parerythrobacter lacustris</name>
    <dbReference type="NCBI Taxonomy" id="2969984"/>
    <lineage>
        <taxon>Bacteria</taxon>
        <taxon>Pseudomonadati</taxon>
        <taxon>Pseudomonadota</taxon>
        <taxon>Alphaproteobacteria</taxon>
        <taxon>Sphingomonadales</taxon>
        <taxon>Erythrobacteraceae</taxon>
        <taxon>Parerythrobacter</taxon>
    </lineage>
</organism>
<keyword evidence="5" id="KW-0411">Iron-sulfur</keyword>
<dbReference type="InterPro" id="IPR013785">
    <property type="entry name" value="Aldolase_TIM"/>
</dbReference>
<sequence length="329" mass="35563">MSETRTKSRNAPIGPSPFRVEAEALPREKFSDPELTAKGEQRASVPLTRLETLWFNTGTLCNLACATCYIESSPTNDALVYLGAADAARFLDEAETMGTREIGFTGGEPFMNPQFLAMLEDTLGRGFDALVLSNAMKPMRRHEAALLALKERFGDKLTIRVSLDHHTQEGHEGERGPNSWVPGLDGLKWLSANGFSIAVAGRLLPGEGMEAAREGYARLFAAESIRIDALDPLRMVLFPEMDASKDIAEITTECWGILGKSPAEIMCATSRMVVHRKGEPGPRVAACTLIPYDDGFDMGATLEEASGAIALNHPHCARFCVLGGASCSA</sequence>
<evidence type="ECO:0000256" key="4">
    <source>
        <dbReference type="ARBA" id="ARBA00023004"/>
    </source>
</evidence>
<evidence type="ECO:0000256" key="2">
    <source>
        <dbReference type="ARBA" id="ARBA00022691"/>
    </source>
</evidence>
<evidence type="ECO:0000256" key="3">
    <source>
        <dbReference type="ARBA" id="ARBA00022723"/>
    </source>
</evidence>
<dbReference type="CDD" id="cd01335">
    <property type="entry name" value="Radical_SAM"/>
    <property type="match status" value="1"/>
</dbReference>
<gene>
    <name evidence="8" type="ORF">NSO95_09555</name>
</gene>
<dbReference type="Proteomes" id="UP001206067">
    <property type="component" value="Unassembled WGS sequence"/>
</dbReference>
<evidence type="ECO:0000313" key="9">
    <source>
        <dbReference type="Proteomes" id="UP001206067"/>
    </source>
</evidence>
<comment type="cofactor">
    <cofactor evidence="1">
        <name>[4Fe-4S] cluster</name>
        <dbReference type="ChEBI" id="CHEBI:49883"/>
    </cofactor>
</comment>
<protein>
    <submittedName>
        <fullName evidence="8">Radical SAM protein</fullName>
    </submittedName>
</protein>
<dbReference type="SUPFAM" id="SSF102114">
    <property type="entry name" value="Radical SAM enzymes"/>
    <property type="match status" value="1"/>
</dbReference>
<dbReference type="RefSeq" id="WP_257595992.1">
    <property type="nucleotide sequence ID" value="NZ_JANKHH010000005.1"/>
</dbReference>
<proteinExistence type="predicted"/>
<feature type="compositionally biased region" description="Basic and acidic residues" evidence="6">
    <location>
        <begin position="20"/>
        <end position="40"/>
    </location>
</feature>
<dbReference type="EMBL" id="JANKHH010000005">
    <property type="protein sequence ID" value="MCR2834188.1"/>
    <property type="molecule type" value="Genomic_DNA"/>
</dbReference>
<dbReference type="InterPro" id="IPR058240">
    <property type="entry name" value="rSAM_sf"/>
</dbReference>
<accession>A0ABT1XRA2</accession>